<comment type="caution">
    <text evidence="2">The sequence shown here is derived from an EMBL/GenBank/DDBJ whole genome shotgun (WGS) entry which is preliminary data.</text>
</comment>
<accession>A0A7X6MYL6</accession>
<name>A0A7X6MYL6_9STRE</name>
<keyword evidence="3" id="KW-1185">Reference proteome</keyword>
<evidence type="ECO:0000313" key="3">
    <source>
        <dbReference type="Proteomes" id="UP000522720"/>
    </source>
</evidence>
<feature type="transmembrane region" description="Helical" evidence="1">
    <location>
        <begin position="12"/>
        <end position="28"/>
    </location>
</feature>
<evidence type="ECO:0000256" key="1">
    <source>
        <dbReference type="SAM" id="Phobius"/>
    </source>
</evidence>
<dbReference type="Proteomes" id="UP000522720">
    <property type="component" value="Unassembled WGS sequence"/>
</dbReference>
<dbReference type="EMBL" id="JAAXPR010000016">
    <property type="protein sequence ID" value="NKZ20832.1"/>
    <property type="molecule type" value="Genomic_DNA"/>
</dbReference>
<organism evidence="2 3">
    <name type="scientific">Streptococcus ovuberis</name>
    <dbReference type="NCBI Taxonomy" id="1936207"/>
    <lineage>
        <taxon>Bacteria</taxon>
        <taxon>Bacillati</taxon>
        <taxon>Bacillota</taxon>
        <taxon>Bacilli</taxon>
        <taxon>Lactobacillales</taxon>
        <taxon>Streptococcaceae</taxon>
        <taxon>Streptococcus</taxon>
    </lineage>
</organism>
<reference evidence="2 3" key="1">
    <citation type="submission" date="2020-04" db="EMBL/GenBank/DDBJ databases">
        <title>MicrobeNet Type strains.</title>
        <authorList>
            <person name="Nicholson A.C."/>
        </authorList>
    </citation>
    <scope>NUCLEOTIDE SEQUENCE [LARGE SCALE GENOMIC DNA]</scope>
    <source>
        <strain evidence="2 3">CCUG 69612</strain>
    </source>
</reference>
<keyword evidence="1" id="KW-0812">Transmembrane</keyword>
<feature type="transmembrane region" description="Helical" evidence="1">
    <location>
        <begin position="40"/>
        <end position="59"/>
    </location>
</feature>
<keyword evidence="1" id="KW-0472">Membrane</keyword>
<gene>
    <name evidence="2" type="ORF">HF992_08330</name>
</gene>
<proteinExistence type="predicted"/>
<keyword evidence="1" id="KW-1133">Transmembrane helix</keyword>
<dbReference type="AlphaFoldDB" id="A0A7X6MYL6"/>
<evidence type="ECO:0000313" key="2">
    <source>
        <dbReference type="EMBL" id="NKZ20832.1"/>
    </source>
</evidence>
<sequence>MCQKNKQKQDTVLPVFLLNVVTFWRFTLPRTNLAATTLSGWGINLLALFQLGIMLALVIKSLRQRQSSQSQD</sequence>
<protein>
    <submittedName>
        <fullName evidence="2">Uncharacterized protein</fullName>
    </submittedName>
</protein>
<dbReference type="RefSeq" id="WP_168549579.1">
    <property type="nucleotide sequence ID" value="NZ_JAAXPR010000016.1"/>
</dbReference>